<dbReference type="Proteomes" id="UP000187280">
    <property type="component" value="Unassembled WGS sequence"/>
</dbReference>
<organism evidence="1 2">
    <name type="scientific">Lonsdalea quercina</name>
    <dbReference type="NCBI Taxonomy" id="71657"/>
    <lineage>
        <taxon>Bacteria</taxon>
        <taxon>Pseudomonadati</taxon>
        <taxon>Pseudomonadota</taxon>
        <taxon>Gammaproteobacteria</taxon>
        <taxon>Enterobacterales</taxon>
        <taxon>Pectobacteriaceae</taxon>
        <taxon>Lonsdalea</taxon>
    </lineage>
</organism>
<proteinExistence type="predicted"/>
<dbReference type="GeneID" id="97765750"/>
<dbReference type="RefSeq" id="WP_026741973.1">
    <property type="nucleotide sequence ID" value="NZ_FNQS01000011.1"/>
</dbReference>
<dbReference type="EMBL" id="FNQS01000011">
    <property type="protein sequence ID" value="SEA91754.1"/>
    <property type="molecule type" value="Genomic_DNA"/>
</dbReference>
<gene>
    <name evidence="1" type="ORF">SAMN02982996_02908</name>
</gene>
<protein>
    <submittedName>
        <fullName evidence="1">Immunity protein 52</fullName>
    </submittedName>
</protein>
<dbReference type="AlphaFoldDB" id="A0A1H4F359"/>
<name>A0A1H4F359_9GAMM</name>
<reference evidence="1 2" key="1">
    <citation type="submission" date="2016-10" db="EMBL/GenBank/DDBJ databases">
        <authorList>
            <person name="de Groot N.N."/>
        </authorList>
    </citation>
    <scope>NUCLEOTIDE SEQUENCE [LARGE SCALE GENOMIC DNA]</scope>
    <source>
        <strain evidence="1 2">ATCC 29281</strain>
    </source>
</reference>
<accession>A0A1H4F359</accession>
<evidence type="ECO:0000313" key="2">
    <source>
        <dbReference type="Proteomes" id="UP000187280"/>
    </source>
</evidence>
<dbReference type="STRING" id="71657.SAMN02982996_02908"/>
<keyword evidence="2" id="KW-1185">Reference proteome</keyword>
<evidence type="ECO:0000313" key="1">
    <source>
        <dbReference type="EMBL" id="SEA91754.1"/>
    </source>
</evidence>
<sequence length="235" mass="27043">MEELKLTIYKKEDTIAIENLLERFLYLSNITSYLRGGAVEWFLTGKSKAEALKKKIFHENKMADEALSLLDKKIKSLPSITETIWNNFDDIITASNYICESYNNISYQITVRSPNIEPNFELVVKYLSALIRDLTPHIVTIETNDYGFNQSQTFPDRLPVGWMFYIDEIFDKNTLNLDEHMVAVNNDGMPIGSLFISKRGLFDGENKEDIKIANALEIALVEHEILPTYRTIFKG</sequence>